<protein>
    <submittedName>
        <fullName evidence="2">Predicted protein</fullName>
    </submittedName>
</protein>
<dbReference type="InParanoid" id="B0DMA8"/>
<dbReference type="AlphaFoldDB" id="B0DMA8"/>
<sequence>MHSHSKNRLPHQHASLDDNNFSYHRRSKSSSGTGMRDTGDMTSGPRQIVLHTTCPSLPFSPVPSGGYD</sequence>
<reference evidence="2 3" key="1">
    <citation type="journal article" date="2008" name="Nature">
        <title>The genome of Laccaria bicolor provides insights into mycorrhizal symbiosis.</title>
        <authorList>
            <person name="Martin F."/>
            <person name="Aerts A."/>
            <person name="Ahren D."/>
            <person name="Brun A."/>
            <person name="Danchin E.G.J."/>
            <person name="Duchaussoy F."/>
            <person name="Gibon J."/>
            <person name="Kohler A."/>
            <person name="Lindquist E."/>
            <person name="Pereda V."/>
            <person name="Salamov A."/>
            <person name="Shapiro H.J."/>
            <person name="Wuyts J."/>
            <person name="Blaudez D."/>
            <person name="Buee M."/>
            <person name="Brokstein P."/>
            <person name="Canbaeck B."/>
            <person name="Cohen D."/>
            <person name="Courty P.E."/>
            <person name="Coutinho P.M."/>
            <person name="Delaruelle C."/>
            <person name="Detter J.C."/>
            <person name="Deveau A."/>
            <person name="DiFazio S."/>
            <person name="Duplessis S."/>
            <person name="Fraissinet-Tachet L."/>
            <person name="Lucic E."/>
            <person name="Frey-Klett P."/>
            <person name="Fourrey C."/>
            <person name="Feussner I."/>
            <person name="Gay G."/>
            <person name="Grimwood J."/>
            <person name="Hoegger P.J."/>
            <person name="Jain P."/>
            <person name="Kilaru S."/>
            <person name="Labbe J."/>
            <person name="Lin Y.C."/>
            <person name="Legue V."/>
            <person name="Le Tacon F."/>
            <person name="Marmeisse R."/>
            <person name="Melayah D."/>
            <person name="Montanini B."/>
            <person name="Muratet M."/>
            <person name="Nehls U."/>
            <person name="Niculita-Hirzel H."/>
            <person name="Oudot-Le Secq M.P."/>
            <person name="Peter M."/>
            <person name="Quesneville H."/>
            <person name="Rajashekar B."/>
            <person name="Reich M."/>
            <person name="Rouhier N."/>
            <person name="Schmutz J."/>
            <person name="Yin T."/>
            <person name="Chalot M."/>
            <person name="Henrissat B."/>
            <person name="Kuees U."/>
            <person name="Lucas S."/>
            <person name="Van de Peer Y."/>
            <person name="Podila G.K."/>
            <person name="Polle A."/>
            <person name="Pukkila P.J."/>
            <person name="Richardson P.M."/>
            <person name="Rouze P."/>
            <person name="Sanders I.R."/>
            <person name="Stajich J.E."/>
            <person name="Tunlid A."/>
            <person name="Tuskan G."/>
            <person name="Grigoriev I.V."/>
        </authorList>
    </citation>
    <scope>NUCLEOTIDE SEQUENCE [LARGE SCALE GENOMIC DNA]</scope>
    <source>
        <strain evidence="3">S238N-H82 / ATCC MYA-4686</strain>
    </source>
</reference>
<evidence type="ECO:0000256" key="1">
    <source>
        <dbReference type="SAM" id="MobiDB-lite"/>
    </source>
</evidence>
<feature type="region of interest" description="Disordered" evidence="1">
    <location>
        <begin position="1"/>
        <end position="68"/>
    </location>
</feature>
<dbReference type="Proteomes" id="UP000001194">
    <property type="component" value="Unassembled WGS sequence"/>
</dbReference>
<accession>B0DMA8</accession>
<dbReference type="HOGENOM" id="CLU_2794374_0_0_1"/>
<dbReference type="RefSeq" id="XP_001885139.1">
    <property type="nucleotide sequence ID" value="XM_001885104.1"/>
</dbReference>
<feature type="compositionally biased region" description="Basic residues" evidence="1">
    <location>
        <begin position="1"/>
        <end position="11"/>
    </location>
</feature>
<name>B0DMA8_LACBS</name>
<keyword evidence="3" id="KW-1185">Reference proteome</keyword>
<gene>
    <name evidence="2" type="ORF">LACBIDRAFT_304771</name>
</gene>
<proteinExistence type="predicted"/>
<dbReference type="KEGG" id="lbc:LACBIDRAFT_304771"/>
<evidence type="ECO:0000313" key="2">
    <source>
        <dbReference type="EMBL" id="EDR04248.1"/>
    </source>
</evidence>
<organism evidence="3">
    <name type="scientific">Laccaria bicolor (strain S238N-H82 / ATCC MYA-4686)</name>
    <name type="common">Bicoloured deceiver</name>
    <name type="synonym">Laccaria laccata var. bicolor</name>
    <dbReference type="NCBI Taxonomy" id="486041"/>
    <lineage>
        <taxon>Eukaryota</taxon>
        <taxon>Fungi</taxon>
        <taxon>Dikarya</taxon>
        <taxon>Basidiomycota</taxon>
        <taxon>Agaricomycotina</taxon>
        <taxon>Agaricomycetes</taxon>
        <taxon>Agaricomycetidae</taxon>
        <taxon>Agaricales</taxon>
        <taxon>Agaricineae</taxon>
        <taxon>Hydnangiaceae</taxon>
        <taxon>Laccaria</taxon>
    </lineage>
</organism>
<dbReference type="GeneID" id="6080770"/>
<evidence type="ECO:0000313" key="3">
    <source>
        <dbReference type="Proteomes" id="UP000001194"/>
    </source>
</evidence>
<dbReference type="EMBL" id="DS547119">
    <property type="protein sequence ID" value="EDR04248.1"/>
    <property type="molecule type" value="Genomic_DNA"/>
</dbReference>